<accession>A0A7W3JAU3</accession>
<name>A0A7W3JAU3_9MICO</name>
<keyword evidence="10" id="KW-1185">Reference proteome</keyword>
<dbReference type="PRINTS" id="PR00740">
    <property type="entry name" value="GLHYDRLASE27"/>
</dbReference>
<evidence type="ECO:0000259" key="8">
    <source>
        <dbReference type="SMART" id="SM00776"/>
    </source>
</evidence>
<dbReference type="AlphaFoldDB" id="A0A7W3JAU3"/>
<dbReference type="GO" id="GO:0004557">
    <property type="term" value="F:alpha-galactosidase activity"/>
    <property type="evidence" value="ECO:0007669"/>
    <property type="project" value="UniProtKB-EC"/>
</dbReference>
<feature type="domain" description="Glycosyl hydrolase family 98 putative carbohydrate-binding module" evidence="8">
    <location>
        <begin position="565"/>
        <end position="709"/>
    </location>
</feature>
<dbReference type="PANTHER" id="PTHR11452">
    <property type="entry name" value="ALPHA-GALACTOSIDASE/ALPHA-N-ACETYLGALACTOSAMINIDASE"/>
    <property type="match status" value="1"/>
</dbReference>
<dbReference type="InterPro" id="IPR038637">
    <property type="entry name" value="NPCBM_sf"/>
</dbReference>
<organism evidence="9 10">
    <name type="scientific">Promicromonospora sukumoe</name>
    <dbReference type="NCBI Taxonomy" id="88382"/>
    <lineage>
        <taxon>Bacteria</taxon>
        <taxon>Bacillati</taxon>
        <taxon>Actinomycetota</taxon>
        <taxon>Actinomycetes</taxon>
        <taxon>Micrococcales</taxon>
        <taxon>Promicromonosporaceae</taxon>
        <taxon>Promicromonospora</taxon>
    </lineage>
</organism>
<dbReference type="Proteomes" id="UP000540568">
    <property type="component" value="Unassembled WGS sequence"/>
</dbReference>
<dbReference type="InterPro" id="IPR017853">
    <property type="entry name" value="GH"/>
</dbReference>
<evidence type="ECO:0000256" key="5">
    <source>
        <dbReference type="RuleBase" id="RU361168"/>
    </source>
</evidence>
<keyword evidence="5" id="KW-1015">Disulfide bond</keyword>
<dbReference type="Gene3D" id="2.60.40.1180">
    <property type="entry name" value="Golgi alpha-mannosidase II"/>
    <property type="match status" value="1"/>
</dbReference>
<dbReference type="Pfam" id="PF08305">
    <property type="entry name" value="NPCBM"/>
    <property type="match status" value="1"/>
</dbReference>
<dbReference type="Gene3D" id="2.60.120.1060">
    <property type="entry name" value="NPCBM/NEW2 domain"/>
    <property type="match status" value="1"/>
</dbReference>
<dbReference type="EC" id="3.2.1.22" evidence="5"/>
<evidence type="ECO:0000256" key="1">
    <source>
        <dbReference type="ARBA" id="ARBA00009743"/>
    </source>
</evidence>
<keyword evidence="2 7" id="KW-0732">Signal</keyword>
<evidence type="ECO:0000256" key="4">
    <source>
        <dbReference type="ARBA" id="ARBA00023295"/>
    </source>
</evidence>
<dbReference type="InterPro" id="IPR002241">
    <property type="entry name" value="Glyco_hydro_27"/>
</dbReference>
<evidence type="ECO:0000256" key="7">
    <source>
        <dbReference type="SAM" id="SignalP"/>
    </source>
</evidence>
<feature type="region of interest" description="Disordered" evidence="6">
    <location>
        <begin position="34"/>
        <end position="64"/>
    </location>
</feature>
<dbReference type="SUPFAM" id="SSF51011">
    <property type="entry name" value="Glycosyl hydrolase domain"/>
    <property type="match status" value="1"/>
</dbReference>
<comment type="similarity">
    <text evidence="1 5">Belongs to the glycosyl hydrolase 27 family.</text>
</comment>
<feature type="signal peptide" evidence="7">
    <location>
        <begin position="1"/>
        <end position="31"/>
    </location>
</feature>
<dbReference type="CDD" id="cd14792">
    <property type="entry name" value="GH27"/>
    <property type="match status" value="1"/>
</dbReference>
<dbReference type="InterPro" id="IPR013783">
    <property type="entry name" value="Ig-like_fold"/>
</dbReference>
<dbReference type="SMART" id="SM00776">
    <property type="entry name" value="NPCBM"/>
    <property type="match status" value="1"/>
</dbReference>
<dbReference type="RefSeq" id="WP_182618274.1">
    <property type="nucleotide sequence ID" value="NZ_BAAATF010000011.1"/>
</dbReference>
<dbReference type="InterPro" id="IPR041233">
    <property type="entry name" value="Melibiase_C"/>
</dbReference>
<keyword evidence="3 5" id="KW-0378">Hydrolase</keyword>
<feature type="compositionally biased region" description="Low complexity" evidence="6">
    <location>
        <begin position="34"/>
        <end position="62"/>
    </location>
</feature>
<dbReference type="SUPFAM" id="SSF49785">
    <property type="entry name" value="Galactose-binding domain-like"/>
    <property type="match status" value="1"/>
</dbReference>
<comment type="caution">
    <text evidence="9">The sequence shown here is derived from an EMBL/GenBank/DDBJ whole genome shotgun (WGS) entry which is preliminary data.</text>
</comment>
<sequence>MFTVRTWAARTSAALLTTALAATGLAASASAAPTTTAVGPAPADAASAASPAPAPAPASDSPSPTPYQGWNTYYGLGGDFTADEVLDVADFLVSSGLADAGYDIVWLDGGWQDEVPRGDDGRLQGDAERFPDGMAALADEIHDRGLRAGIYTDAGPYIPGTCGLGSGGHYQTDADTFAEWGYDAVKVDFLCGITADLDPQEAFTAFAEALRDNSSGRQMIFNLCNPVTSPDWGDYPEEQQSTWSWTYAPDIAESWRTYTDVGFVGQIQFKDVLRNFDANARHPEVAGPGRFSDPDYLGPELGMTTEEFRTQMSLWTVAAAPLVISSDPRTLSQESLDILLDEDVLAIDQDRLGLQGTRVGAAGTTETWAKPLADGSVAVALLNRGDRPAEVAATARDLGLRGRSFAVLDTWTDARTQSSGTIRAAVPAHGAALLRVTPARHDGAPRLVASPPAFASVGADAVTPTTDLLAAAGDRLTTEVTLHNDGGKAVRDPRVALTVPSGWTATASGPAPRVVRPGGSATVAFTVSVPAGTDTGGYDVAASVTSGSGRLTTPPSRVTVAPGAPSGSDVVLSGHPWVSASSGWLTPTVDQSVGGGSPLTVAGIVHKTGIGVASPSHVRYYLGGACTALSGSVGIDDVVGTVGPEGGTATFDVVGDGETLWTSGTVERGTAHPFTVDVTNIRDLTLRVGDAADGGYNDRADWLSLTTSC</sequence>
<dbReference type="PANTHER" id="PTHR11452:SF75">
    <property type="entry name" value="ALPHA-GALACTOSIDASE MEL1"/>
    <property type="match status" value="1"/>
</dbReference>
<evidence type="ECO:0000256" key="2">
    <source>
        <dbReference type="ARBA" id="ARBA00022729"/>
    </source>
</evidence>
<evidence type="ECO:0000256" key="3">
    <source>
        <dbReference type="ARBA" id="ARBA00022801"/>
    </source>
</evidence>
<dbReference type="Gene3D" id="2.60.40.10">
    <property type="entry name" value="Immunoglobulins"/>
    <property type="match status" value="1"/>
</dbReference>
<dbReference type="Gene3D" id="3.20.20.70">
    <property type="entry name" value="Aldolase class I"/>
    <property type="match status" value="1"/>
</dbReference>
<reference evidence="9 10" key="1">
    <citation type="submission" date="2020-07" db="EMBL/GenBank/DDBJ databases">
        <title>Sequencing the genomes of 1000 actinobacteria strains.</title>
        <authorList>
            <person name="Klenk H.-P."/>
        </authorList>
    </citation>
    <scope>NUCLEOTIDE SEQUENCE [LARGE SCALE GENOMIC DNA]</scope>
    <source>
        <strain evidence="9 10">DSM 44121</strain>
    </source>
</reference>
<dbReference type="InterPro" id="IPR018905">
    <property type="entry name" value="A-galactase_NEW3"/>
</dbReference>
<dbReference type="Pfam" id="PF17801">
    <property type="entry name" value="Melibiase_C"/>
    <property type="match status" value="1"/>
</dbReference>
<evidence type="ECO:0000256" key="6">
    <source>
        <dbReference type="SAM" id="MobiDB-lite"/>
    </source>
</evidence>
<dbReference type="InterPro" id="IPR013780">
    <property type="entry name" value="Glyco_hydro_b"/>
</dbReference>
<evidence type="ECO:0000313" key="10">
    <source>
        <dbReference type="Proteomes" id="UP000540568"/>
    </source>
</evidence>
<gene>
    <name evidence="9" type="ORF">FHX71_003373</name>
</gene>
<dbReference type="GO" id="GO:0005975">
    <property type="term" value="P:carbohydrate metabolic process"/>
    <property type="evidence" value="ECO:0007669"/>
    <property type="project" value="InterPro"/>
</dbReference>
<dbReference type="SUPFAM" id="SSF51445">
    <property type="entry name" value="(Trans)glycosidases"/>
    <property type="match status" value="1"/>
</dbReference>
<dbReference type="InterPro" id="IPR013785">
    <property type="entry name" value="Aldolase_TIM"/>
</dbReference>
<comment type="catalytic activity">
    <reaction evidence="5">
        <text>Hydrolysis of terminal, non-reducing alpha-D-galactose residues in alpha-D-galactosides, including galactose oligosaccharides, galactomannans and galactolipids.</text>
        <dbReference type="EC" id="3.2.1.22"/>
    </reaction>
</comment>
<dbReference type="InterPro" id="IPR013222">
    <property type="entry name" value="Glyco_hyd_98_carb-bd"/>
</dbReference>
<protein>
    <recommendedName>
        <fullName evidence="5">Alpha-galactosidase</fullName>
        <ecNumber evidence="5">3.2.1.22</ecNumber>
    </recommendedName>
    <alternativeName>
        <fullName evidence="5">Melibiase</fullName>
    </alternativeName>
</protein>
<feature type="chain" id="PRO_5031150782" description="Alpha-galactosidase" evidence="7">
    <location>
        <begin position="32"/>
        <end position="709"/>
    </location>
</feature>
<dbReference type="Pfam" id="PF10633">
    <property type="entry name" value="NPCBM_assoc"/>
    <property type="match status" value="1"/>
</dbReference>
<dbReference type="EMBL" id="JACGWV010000001">
    <property type="protein sequence ID" value="MBA8809431.1"/>
    <property type="molecule type" value="Genomic_DNA"/>
</dbReference>
<keyword evidence="4 5" id="KW-0326">Glycosidase</keyword>
<dbReference type="Pfam" id="PF16499">
    <property type="entry name" value="Melibiase_2"/>
    <property type="match status" value="1"/>
</dbReference>
<dbReference type="InterPro" id="IPR008979">
    <property type="entry name" value="Galactose-bd-like_sf"/>
</dbReference>
<proteinExistence type="inferred from homology"/>
<evidence type="ECO:0000313" key="9">
    <source>
        <dbReference type="EMBL" id="MBA8809431.1"/>
    </source>
</evidence>